<feature type="transmembrane region" description="Helical" evidence="5">
    <location>
        <begin position="65"/>
        <end position="84"/>
    </location>
</feature>
<evidence type="ECO:0000313" key="7">
    <source>
        <dbReference type="EMBL" id="NBI34966.1"/>
    </source>
</evidence>
<dbReference type="InterPro" id="IPR036259">
    <property type="entry name" value="MFS_trans_sf"/>
</dbReference>
<dbReference type="GO" id="GO:0003677">
    <property type="term" value="F:DNA binding"/>
    <property type="evidence" value="ECO:0007669"/>
    <property type="project" value="UniProtKB-KW"/>
</dbReference>
<organism evidence="7">
    <name type="scientific">Muribaculaceae bacterium Z82</name>
    <dbReference type="NCBI Taxonomy" id="2304548"/>
    <lineage>
        <taxon>Bacteria</taxon>
        <taxon>Pseudomonadati</taxon>
        <taxon>Bacteroidota</taxon>
        <taxon>Bacteroidia</taxon>
        <taxon>Bacteroidales</taxon>
        <taxon>Muribaculaceae</taxon>
    </lineage>
</organism>
<dbReference type="PRINTS" id="PR00038">
    <property type="entry name" value="HTHLUXR"/>
</dbReference>
<feature type="transmembrane region" description="Helical" evidence="5">
    <location>
        <begin position="260"/>
        <end position="278"/>
    </location>
</feature>
<dbReference type="GO" id="GO:0006355">
    <property type="term" value="P:regulation of DNA-templated transcription"/>
    <property type="evidence" value="ECO:0007669"/>
    <property type="project" value="InterPro"/>
</dbReference>
<evidence type="ECO:0000259" key="6">
    <source>
        <dbReference type="PROSITE" id="PS50043"/>
    </source>
</evidence>
<feature type="region of interest" description="Disordered" evidence="4">
    <location>
        <begin position="367"/>
        <end position="386"/>
    </location>
</feature>
<evidence type="ECO:0000256" key="2">
    <source>
        <dbReference type="ARBA" id="ARBA00023125"/>
    </source>
</evidence>
<proteinExistence type="predicted"/>
<reference evidence="7" key="1">
    <citation type="submission" date="2018-08" db="EMBL/GenBank/DDBJ databases">
        <title>Murine metabolic-syndrome-specific gut microbial biobank.</title>
        <authorList>
            <person name="Liu C."/>
        </authorList>
    </citation>
    <scope>NUCLEOTIDE SEQUENCE [LARGE SCALE GENOMIC DNA]</scope>
    <source>
        <strain evidence="7">Z82</strain>
    </source>
</reference>
<dbReference type="SMART" id="SM00421">
    <property type="entry name" value="HTH_LUXR"/>
    <property type="match status" value="1"/>
</dbReference>
<dbReference type="PROSITE" id="PS50043">
    <property type="entry name" value="HTH_LUXR_2"/>
    <property type="match status" value="1"/>
</dbReference>
<name>A0A7C9NVL9_9BACT</name>
<dbReference type="PANTHER" id="PTHR44688:SF16">
    <property type="entry name" value="DNA-BINDING TRANSCRIPTIONAL ACTIVATOR DEVR_DOSR"/>
    <property type="match status" value="1"/>
</dbReference>
<dbReference type="InterPro" id="IPR036388">
    <property type="entry name" value="WH-like_DNA-bd_sf"/>
</dbReference>
<dbReference type="AlphaFoldDB" id="A0A7C9NVL9"/>
<feature type="transmembrane region" description="Helical" evidence="5">
    <location>
        <begin position="231"/>
        <end position="248"/>
    </location>
</feature>
<dbReference type="Gene3D" id="1.10.10.10">
    <property type="entry name" value="Winged helix-like DNA-binding domain superfamily/Winged helix DNA-binding domain"/>
    <property type="match status" value="1"/>
</dbReference>
<evidence type="ECO:0000256" key="1">
    <source>
        <dbReference type="ARBA" id="ARBA00023015"/>
    </source>
</evidence>
<accession>A0A7C9NVL9</accession>
<dbReference type="CDD" id="cd06170">
    <property type="entry name" value="LuxR_C_like"/>
    <property type="match status" value="1"/>
</dbReference>
<keyword evidence="1" id="KW-0805">Transcription regulation</keyword>
<evidence type="ECO:0000256" key="3">
    <source>
        <dbReference type="ARBA" id="ARBA00023163"/>
    </source>
</evidence>
<keyword evidence="2" id="KW-0238">DNA-binding</keyword>
<dbReference type="EMBL" id="QWKH01000059">
    <property type="protein sequence ID" value="NBI34966.1"/>
    <property type="molecule type" value="Genomic_DNA"/>
</dbReference>
<gene>
    <name evidence="7" type="ORF">D1639_07990</name>
</gene>
<dbReference type="SUPFAM" id="SSF46894">
    <property type="entry name" value="C-terminal effector domain of the bipartite response regulators"/>
    <property type="match status" value="1"/>
</dbReference>
<protein>
    <submittedName>
        <fullName evidence="7">LuxR family transcriptional regulator</fullName>
    </submittedName>
</protein>
<dbReference type="InterPro" id="IPR000792">
    <property type="entry name" value="Tscrpt_reg_LuxR_C"/>
</dbReference>
<dbReference type="InterPro" id="IPR016032">
    <property type="entry name" value="Sig_transdc_resp-reg_C-effctor"/>
</dbReference>
<evidence type="ECO:0000256" key="5">
    <source>
        <dbReference type="SAM" id="Phobius"/>
    </source>
</evidence>
<feature type="compositionally biased region" description="Polar residues" evidence="4">
    <location>
        <begin position="368"/>
        <end position="380"/>
    </location>
</feature>
<comment type="caution">
    <text evidence="7">The sequence shown here is derived from an EMBL/GenBank/DDBJ whole genome shotgun (WGS) entry which is preliminary data.</text>
</comment>
<feature type="domain" description="HTH luxR-type" evidence="6">
    <location>
        <begin position="397"/>
        <end position="462"/>
    </location>
</feature>
<feature type="transmembrane region" description="Helical" evidence="5">
    <location>
        <begin position="199"/>
        <end position="219"/>
    </location>
</feature>
<keyword evidence="5" id="KW-1133">Transmembrane helix</keyword>
<sequence length="464" mass="49221">MSMPTNRCFGLTALWSWLFLLWLGSNLMDSNRALWLAAVGVFALGATAARLILAKAGSRPPDAAVWIAASIACIFSLVLSMEVFQDIPLLVLSAAALGASTSVLQAAWDSYALSLPELPLENEYTASLVLLAALLPFFLLAGNSNSSEPLWPIMISSLPLVAAALLSFRGKKRAEHAKPLQPSPRIESAMPASRFAKRLFLTAVFSYALALAFGASAALLELGAYPDPHPALALMPGVTLTITFFVASRLITLKPATNDVLCAALLVGTVAELCLLAPNNRNTLFLSLVAALALWMLLGYLTVSACRHAPFSQALAVLGNASAFILLGSCIGIAAAFAVQGTPSGQQLLSLALIIAVVLIFVMRTKGDSSTKPSSETTAPAKQVGSARILAPAPTTPIPIISMLTPREREVVRYVQKGRSVPHICSALSISKSTTETHIRHIYEKTGVHSRQELLDILDEESAI</sequence>
<evidence type="ECO:0000256" key="4">
    <source>
        <dbReference type="SAM" id="MobiDB-lite"/>
    </source>
</evidence>
<keyword evidence="5" id="KW-0472">Membrane</keyword>
<feature type="transmembrane region" description="Helical" evidence="5">
    <location>
        <begin position="33"/>
        <end position="53"/>
    </location>
</feature>
<feature type="transmembrane region" description="Helical" evidence="5">
    <location>
        <begin position="284"/>
        <end position="303"/>
    </location>
</feature>
<dbReference type="Pfam" id="PF00196">
    <property type="entry name" value="GerE"/>
    <property type="match status" value="1"/>
</dbReference>
<feature type="transmembrane region" description="Helical" evidence="5">
    <location>
        <begin position="90"/>
        <end position="112"/>
    </location>
</feature>
<feature type="transmembrane region" description="Helical" evidence="5">
    <location>
        <begin position="315"/>
        <end position="339"/>
    </location>
</feature>
<keyword evidence="3" id="KW-0804">Transcription</keyword>
<dbReference type="SUPFAM" id="SSF103473">
    <property type="entry name" value="MFS general substrate transporter"/>
    <property type="match status" value="1"/>
</dbReference>
<dbReference type="PANTHER" id="PTHR44688">
    <property type="entry name" value="DNA-BINDING TRANSCRIPTIONAL ACTIVATOR DEVR_DOSR"/>
    <property type="match status" value="1"/>
</dbReference>
<feature type="transmembrane region" description="Helical" evidence="5">
    <location>
        <begin position="345"/>
        <end position="363"/>
    </location>
</feature>
<keyword evidence="5" id="KW-0812">Transmembrane</keyword>
<feature type="transmembrane region" description="Helical" evidence="5">
    <location>
        <begin position="124"/>
        <end position="144"/>
    </location>
</feature>